<dbReference type="Gene3D" id="3.30.420.40">
    <property type="match status" value="2"/>
</dbReference>
<gene>
    <name evidence="2" type="ORF">GLW05_18065</name>
</gene>
<dbReference type="AlphaFoldDB" id="A0A6I5A5C4"/>
<organism evidence="2 3">
    <name type="scientific">Pontibacillus yanchengensis</name>
    <dbReference type="NCBI Taxonomy" id="462910"/>
    <lineage>
        <taxon>Bacteria</taxon>
        <taxon>Bacillati</taxon>
        <taxon>Bacillota</taxon>
        <taxon>Bacilli</taxon>
        <taxon>Bacillales</taxon>
        <taxon>Bacillaceae</taxon>
        <taxon>Pontibacillus</taxon>
    </lineage>
</organism>
<dbReference type="SUPFAM" id="SSF53067">
    <property type="entry name" value="Actin-like ATPase domain"/>
    <property type="match status" value="2"/>
</dbReference>
<accession>A0A6I5A5C4</accession>
<dbReference type="CDD" id="cd24023">
    <property type="entry name" value="ASKHA_NBD_ParM_Alp7A-like"/>
    <property type="match status" value="1"/>
</dbReference>
<evidence type="ECO:0000313" key="3">
    <source>
        <dbReference type="Proteomes" id="UP000468638"/>
    </source>
</evidence>
<dbReference type="InterPro" id="IPR040607">
    <property type="entry name" value="ALP_N"/>
</dbReference>
<evidence type="ECO:0000259" key="1">
    <source>
        <dbReference type="Pfam" id="PF17989"/>
    </source>
</evidence>
<feature type="domain" description="Actin-like protein N-terminal" evidence="1">
    <location>
        <begin position="7"/>
        <end position="173"/>
    </location>
</feature>
<reference evidence="2 3" key="1">
    <citation type="submission" date="2019-11" db="EMBL/GenBank/DDBJ databases">
        <title>Genome sequences of 17 halophilic strains isolated from different environments.</title>
        <authorList>
            <person name="Furrow R.E."/>
        </authorList>
    </citation>
    <scope>NUCLEOTIDE SEQUENCE [LARGE SCALE GENOMIC DNA]</scope>
    <source>
        <strain evidence="2 3">22514_16_FS</strain>
    </source>
</reference>
<dbReference type="Proteomes" id="UP000468638">
    <property type="component" value="Unassembled WGS sequence"/>
</dbReference>
<evidence type="ECO:0000313" key="2">
    <source>
        <dbReference type="EMBL" id="MYL35489.1"/>
    </source>
</evidence>
<dbReference type="RefSeq" id="WP_160850446.1">
    <property type="nucleotide sequence ID" value="NZ_WMEQ01000017.1"/>
</dbReference>
<dbReference type="OrthoDB" id="2956033at2"/>
<protein>
    <submittedName>
        <fullName evidence="2">Peptide ABC transporter substrate-binding protein</fullName>
    </submittedName>
</protein>
<dbReference type="Pfam" id="PF17989">
    <property type="entry name" value="ALP_N"/>
    <property type="match status" value="1"/>
</dbReference>
<name>A0A6I5A5C4_9BACI</name>
<dbReference type="InterPro" id="IPR043129">
    <property type="entry name" value="ATPase_NBD"/>
</dbReference>
<comment type="caution">
    <text evidence="2">The sequence shown here is derived from an EMBL/GenBank/DDBJ whole genome shotgun (WGS) entry which is preliminary data.</text>
</comment>
<proteinExistence type="predicted"/>
<sequence>MTVRKAGIDAGNNNLKIAVKGKQPFMIPAIYQLYLGEAASSMETERVSPEEIRDNIDITINSKALPKNNQRYVVGRLGSEMEENSDKSQDDMPVILTLAGLVVDALEDNPDKDRVEVNYDIGLNLPVSTISKETAKQYAEKFMGTHEVIFHHPNGEDVTVVIKVEYSRCLPEAASGAWGLVFDENGKPLKRTISIEDEEKSVELADMDIIHADIGAGTTELVVTKGVKYNSSLSRALYYGSKQTINKVREKWNQQAKPNKRINSVSDFNRIYMDPEHPRHNKLVSFSQDDFNQLANSLSTEIINVIDSVEDDPLIVIYGGGSIAVKETLRNILEKKERMEQVVFLQDPLFVNAKGLLVYTCSPRFEELKEKELGVKNNAEE</sequence>
<dbReference type="EMBL" id="WMEQ01000017">
    <property type="protein sequence ID" value="MYL35489.1"/>
    <property type="molecule type" value="Genomic_DNA"/>
</dbReference>